<evidence type="ECO:0000313" key="3">
    <source>
        <dbReference type="Proteomes" id="UP000018144"/>
    </source>
</evidence>
<dbReference type="PANTHER" id="PTHR12277">
    <property type="entry name" value="ALPHA/BETA HYDROLASE DOMAIN-CONTAINING PROTEIN"/>
    <property type="match status" value="1"/>
</dbReference>
<dbReference type="Proteomes" id="UP000018144">
    <property type="component" value="Unassembled WGS sequence"/>
</dbReference>
<dbReference type="AlphaFoldDB" id="U4LVM3"/>
<accession>U4LVM3</accession>
<evidence type="ECO:0000313" key="2">
    <source>
        <dbReference type="EMBL" id="CCX32671.1"/>
    </source>
</evidence>
<dbReference type="SUPFAM" id="SSF53474">
    <property type="entry name" value="alpha/beta-Hydrolases"/>
    <property type="match status" value="1"/>
</dbReference>
<name>U4LVM3_PYROM</name>
<keyword evidence="3" id="KW-1185">Reference proteome</keyword>
<dbReference type="Pfam" id="PF12697">
    <property type="entry name" value="Abhydrolase_6"/>
    <property type="match status" value="1"/>
</dbReference>
<dbReference type="InterPro" id="IPR000073">
    <property type="entry name" value="AB_hydrolase_1"/>
</dbReference>
<proteinExistence type="predicted"/>
<sequence>MPTSYIKNFLTRATFRGKPHIDYIPLLRLIWRYFFPLKIIQYTSVQTLPRLDGTGSIEYVLITPDEFIADSFSISKQRYQNKSKKLVYVCHGVGRSLDEKSVRRWGYNASQNNVDIVVHNYPSYGNTPGPATEERICRDADELLRYVKKEDQEVVLLGNSIGCGPIMWLATADEAQDLGIEKVVLISAWTSMLGLWSTLVPELFMRGPNNAERPPLSLKRKFKCVVGSILFKVFGPIRNRDGYDSFQSLKTAKKLVGKDVLMIHGEFDRTVPLWHCKQIKAEMEKYSDVKARLEIMPDCGHVFTRLWSDDIIWGFVHDDENLEEIIKTAKERRGPAKEIIYKGNEHDGDD</sequence>
<dbReference type="InterPro" id="IPR029058">
    <property type="entry name" value="AB_hydrolase_fold"/>
</dbReference>
<dbReference type="EMBL" id="HF935906">
    <property type="protein sequence ID" value="CCX32671.1"/>
    <property type="molecule type" value="Genomic_DNA"/>
</dbReference>
<organism evidence="2 3">
    <name type="scientific">Pyronema omphalodes (strain CBS 100304)</name>
    <name type="common">Pyronema confluens</name>
    <dbReference type="NCBI Taxonomy" id="1076935"/>
    <lineage>
        <taxon>Eukaryota</taxon>
        <taxon>Fungi</taxon>
        <taxon>Dikarya</taxon>
        <taxon>Ascomycota</taxon>
        <taxon>Pezizomycotina</taxon>
        <taxon>Pezizomycetes</taxon>
        <taxon>Pezizales</taxon>
        <taxon>Pyronemataceae</taxon>
        <taxon>Pyronema</taxon>
    </lineage>
</organism>
<gene>
    <name evidence="2" type="ORF">PCON_13522</name>
</gene>
<dbReference type="STRING" id="1076935.U4LVM3"/>
<feature type="domain" description="AB hydrolase-1" evidence="1">
    <location>
        <begin position="90"/>
        <end position="303"/>
    </location>
</feature>
<evidence type="ECO:0000259" key="1">
    <source>
        <dbReference type="Pfam" id="PF12697"/>
    </source>
</evidence>
<protein>
    <recommendedName>
        <fullName evidence="1">AB hydrolase-1 domain-containing protein</fullName>
    </recommendedName>
</protein>
<dbReference type="OrthoDB" id="19653at2759"/>
<reference evidence="2 3" key="1">
    <citation type="journal article" date="2013" name="PLoS Genet.">
        <title>The genome and development-dependent transcriptomes of Pyronema confluens: a window into fungal evolution.</title>
        <authorList>
            <person name="Traeger S."/>
            <person name="Altegoer F."/>
            <person name="Freitag M."/>
            <person name="Gabaldon T."/>
            <person name="Kempken F."/>
            <person name="Kumar A."/>
            <person name="Marcet-Houben M."/>
            <person name="Poggeler S."/>
            <person name="Stajich J.E."/>
            <person name="Nowrousian M."/>
        </authorList>
    </citation>
    <scope>NUCLEOTIDE SEQUENCE [LARGE SCALE GENOMIC DNA]</scope>
    <source>
        <strain evidence="3">CBS 100304</strain>
        <tissue evidence="2">Vegetative mycelium</tissue>
    </source>
</reference>
<dbReference type="PANTHER" id="PTHR12277:SF81">
    <property type="entry name" value="PROTEIN ABHD13"/>
    <property type="match status" value="1"/>
</dbReference>
<dbReference type="Gene3D" id="3.40.50.1820">
    <property type="entry name" value="alpha/beta hydrolase"/>
    <property type="match status" value="1"/>
</dbReference>